<keyword evidence="2" id="KW-1185">Reference proteome</keyword>
<sequence>MGVTYEDNTPTFYLNAMVILSVLHVSVVTGDHKEQVRASHNDLIRAANDKLEPNIWLQRKFPDDKRSLYRLKERQCYTWDEFEQLVEDAVCRDGEAPSDALRQAALNMLATVTGIRADGGWGDITDYTTKYSVIINVARIHHMSEETADESVQGPYAYIPRMVWRFMTRTSGAPEAEPTPMDWILDTRTYGMHIQYNTPATSAID</sequence>
<evidence type="ECO:0000313" key="1">
    <source>
        <dbReference type="EMBL" id="KAL0929962.1"/>
    </source>
</evidence>
<comment type="caution">
    <text evidence="1">The sequence shown here is derived from an EMBL/GenBank/DDBJ whole genome shotgun (WGS) entry which is preliminary data.</text>
</comment>
<dbReference type="EMBL" id="VUJX02000013">
    <property type="protein sequence ID" value="KAL0929962.1"/>
    <property type="molecule type" value="Genomic_DNA"/>
</dbReference>
<organism evidence="1 2">
    <name type="scientific">Colletotrichum truncatum</name>
    <name type="common">Anthracnose fungus</name>
    <name type="synonym">Colletotrichum capsici</name>
    <dbReference type="NCBI Taxonomy" id="5467"/>
    <lineage>
        <taxon>Eukaryota</taxon>
        <taxon>Fungi</taxon>
        <taxon>Dikarya</taxon>
        <taxon>Ascomycota</taxon>
        <taxon>Pezizomycotina</taxon>
        <taxon>Sordariomycetes</taxon>
        <taxon>Hypocreomycetidae</taxon>
        <taxon>Glomerellales</taxon>
        <taxon>Glomerellaceae</taxon>
        <taxon>Colletotrichum</taxon>
        <taxon>Colletotrichum truncatum species complex</taxon>
    </lineage>
</organism>
<proteinExistence type="predicted"/>
<evidence type="ECO:0000313" key="2">
    <source>
        <dbReference type="Proteomes" id="UP000805649"/>
    </source>
</evidence>
<accession>A0ACC3YDN5</accession>
<dbReference type="Proteomes" id="UP000805649">
    <property type="component" value="Unassembled WGS sequence"/>
</dbReference>
<gene>
    <name evidence="1" type="ORF">CTRU02_215171</name>
</gene>
<name>A0ACC3YDN5_COLTU</name>
<protein>
    <submittedName>
        <fullName evidence="1">Uncharacterized protein</fullName>
    </submittedName>
</protein>
<reference evidence="1 2" key="1">
    <citation type="journal article" date="2020" name="Phytopathology">
        <title>Genome Sequence Resources of Colletotrichum truncatum, C. plurivorum, C. musicola, and C. sojae: Four Species Pathogenic to Soybean (Glycine max).</title>
        <authorList>
            <person name="Rogerio F."/>
            <person name="Boufleur T.R."/>
            <person name="Ciampi-Guillardi M."/>
            <person name="Sukno S.A."/>
            <person name="Thon M.R."/>
            <person name="Massola Junior N.S."/>
            <person name="Baroncelli R."/>
        </authorList>
    </citation>
    <scope>NUCLEOTIDE SEQUENCE [LARGE SCALE GENOMIC DNA]</scope>
    <source>
        <strain evidence="1 2">CMES1059</strain>
    </source>
</reference>